<reference evidence="1" key="1">
    <citation type="submission" date="2023-05" db="EMBL/GenBank/DDBJ databases">
        <authorList>
            <consortium name="ELIXIR-Norway"/>
        </authorList>
    </citation>
    <scope>NUCLEOTIDE SEQUENCE</scope>
</reference>
<sequence>MSRSVLQPSQQKLAEKLTILNDWVVGMVTRLYNIKKVRTGRRGLGGGGGQAEAGGRAGEAWALGAAGGGRPAQGRRDAPRPNAEPWRLSRRVAGRPGAERSHLPAPSNGNWPARRGLKKRRRRDRLCAVAVRSRGLNMDSPSHSSCSPLLGCSFSACGDPKAKPSYLIDKNLESAVKFVVRKFPAVETCNNNVADQFSQHRLLKRLSFFPLYILASFVEDKVTIAVGENPVDAVLNLLRTLEGRILRTSGRCCAWRAAGRGGGQRCRAGWALRAPAALRLCPREAQRTEGRGPRWARIRHLRGHVALSHEREWAGGAPTGGGPGEAQGGRAPRPPRPSPQPQAQACTPDRPLWVPETLRAPGPGQVCWPGLVVCGDGEASAGLPALAGAPRGKVRPAGSTRHIRAKRRRSAGFLKVPGGNRLHLRSYHPERARCLLIGETKQGTEGDRKMAEEQPESHYCVWAHQLQTARCRAGWALRAPAALRLCPREAQRTEGRGPRRARIRHLRGHVALSHEREWAGGAPTGGGPGEAQGGRAPRPPRPSPQPQAQACTPDRPLWVPETLRAPGPGQVCWPGLVVCGDGEASAGLPALAGAPRGKVRPAGSTRHIRAKRRRSAGFLKVPGGNRLHLRSYHPERARCLLIGETKQG</sequence>
<accession>A0ACB0E2F0</accession>
<organism evidence="1 2">
    <name type="scientific">Rangifer tarandus platyrhynchus</name>
    <name type="common">Svalbard reindeer</name>
    <dbReference type="NCBI Taxonomy" id="3082113"/>
    <lineage>
        <taxon>Eukaryota</taxon>
        <taxon>Metazoa</taxon>
        <taxon>Chordata</taxon>
        <taxon>Craniata</taxon>
        <taxon>Vertebrata</taxon>
        <taxon>Euteleostomi</taxon>
        <taxon>Mammalia</taxon>
        <taxon>Eutheria</taxon>
        <taxon>Laurasiatheria</taxon>
        <taxon>Artiodactyla</taxon>
        <taxon>Ruminantia</taxon>
        <taxon>Pecora</taxon>
        <taxon>Cervidae</taxon>
        <taxon>Odocoileinae</taxon>
        <taxon>Rangifer</taxon>
    </lineage>
</organism>
<dbReference type="EMBL" id="OX596097">
    <property type="protein sequence ID" value="CAI9694647.1"/>
    <property type="molecule type" value="Genomic_DNA"/>
</dbReference>
<evidence type="ECO:0000313" key="2">
    <source>
        <dbReference type="Proteomes" id="UP001162501"/>
    </source>
</evidence>
<gene>
    <name evidence="1" type="ORF">MRATA1EN3_LOCUS5860</name>
</gene>
<proteinExistence type="predicted"/>
<dbReference type="Proteomes" id="UP001162501">
    <property type="component" value="Chromosome 13"/>
</dbReference>
<protein>
    <submittedName>
        <fullName evidence="1">Uncharacterized protein</fullName>
    </submittedName>
</protein>
<name>A0ACB0E2F0_RANTA</name>
<evidence type="ECO:0000313" key="1">
    <source>
        <dbReference type="EMBL" id="CAI9694647.1"/>
    </source>
</evidence>